<name>A0AAN6DVZ2_9EURO</name>
<gene>
    <name evidence="3" type="ORF">EDD36DRAFT_255492</name>
</gene>
<reference evidence="3" key="1">
    <citation type="journal article" date="2022" name="bioRxiv">
        <title>Deciphering the potential niche of two novel black yeast fungi from a biological soil crust based on their genomes, phenotypes, and melanin regulation.</title>
        <authorList>
            <consortium name="DOE Joint Genome Institute"/>
            <person name="Carr E.C."/>
            <person name="Barton Q."/>
            <person name="Grambo S."/>
            <person name="Sullivan M."/>
            <person name="Renfro C.M."/>
            <person name="Kuo A."/>
            <person name="Pangilinan J."/>
            <person name="Lipzen A."/>
            <person name="Keymanesh K."/>
            <person name="Savage E."/>
            <person name="Barry K."/>
            <person name="Grigoriev I.V."/>
            <person name="Riekhof W.R."/>
            <person name="Harris S.S."/>
        </authorList>
    </citation>
    <scope>NUCLEOTIDE SEQUENCE</scope>
    <source>
        <strain evidence="3">JF 03-4F</strain>
    </source>
</reference>
<dbReference type="PANTHER" id="PTHR38116">
    <property type="entry name" value="CHROMOSOME 7, WHOLE GENOME SHOTGUN SEQUENCE"/>
    <property type="match status" value="1"/>
</dbReference>
<comment type="caution">
    <text evidence="3">The sequence shown here is derived from an EMBL/GenBank/DDBJ whole genome shotgun (WGS) entry which is preliminary data.</text>
</comment>
<dbReference type="Pfam" id="PF11905">
    <property type="entry name" value="DUF3425"/>
    <property type="match status" value="1"/>
</dbReference>
<sequence>MGSGTFLPAPNCQDEYRDKEQPKPAITEARKEQNRRAQRAFRERRRLRKRIMPDTAPRRLAPFPPEVEADAMVRSHDTQVLDWTQKYTADEEMFTFSSPQNLFPTEECMSKPCTPFTQFLTLVRERPRCALWPHGATATLAACLFNARVLGIDIERVMDPQYMSPFYRPPLPLALREGPPSAAPLTNLDIASESRLPPLGPLKPCLAQISFPHHACLDLLPLPQLRDMAVMLTVRAQQEQAGAKSSLLDGVQELKKDVYVRQGVRFRGAGELRRDEKITSDESERHCGHPWERASWAVAPWFARKWKHVMDV</sequence>
<feature type="region of interest" description="Disordered" evidence="1">
    <location>
        <begin position="1"/>
        <end position="40"/>
    </location>
</feature>
<evidence type="ECO:0000313" key="3">
    <source>
        <dbReference type="EMBL" id="KAI1613123.1"/>
    </source>
</evidence>
<dbReference type="EMBL" id="MU404354">
    <property type="protein sequence ID" value="KAI1613123.1"/>
    <property type="molecule type" value="Genomic_DNA"/>
</dbReference>
<evidence type="ECO:0000313" key="4">
    <source>
        <dbReference type="Proteomes" id="UP001203852"/>
    </source>
</evidence>
<organism evidence="3 4">
    <name type="scientific">Exophiala viscosa</name>
    <dbReference type="NCBI Taxonomy" id="2486360"/>
    <lineage>
        <taxon>Eukaryota</taxon>
        <taxon>Fungi</taxon>
        <taxon>Dikarya</taxon>
        <taxon>Ascomycota</taxon>
        <taxon>Pezizomycotina</taxon>
        <taxon>Eurotiomycetes</taxon>
        <taxon>Chaetothyriomycetidae</taxon>
        <taxon>Chaetothyriales</taxon>
        <taxon>Herpotrichiellaceae</taxon>
        <taxon>Exophiala</taxon>
    </lineage>
</organism>
<feature type="compositionally biased region" description="Basic and acidic residues" evidence="1">
    <location>
        <begin position="14"/>
        <end position="35"/>
    </location>
</feature>
<evidence type="ECO:0000256" key="1">
    <source>
        <dbReference type="SAM" id="MobiDB-lite"/>
    </source>
</evidence>
<proteinExistence type="predicted"/>
<dbReference type="PROSITE" id="PS00036">
    <property type="entry name" value="BZIP_BASIC"/>
    <property type="match status" value="1"/>
</dbReference>
<dbReference type="InterPro" id="IPR021833">
    <property type="entry name" value="DUF3425"/>
</dbReference>
<dbReference type="AlphaFoldDB" id="A0AAN6DVZ2"/>
<dbReference type="PANTHER" id="PTHR38116:SF8">
    <property type="entry name" value="BZIP DOMAIN-CONTAINING PROTEIN"/>
    <property type="match status" value="1"/>
</dbReference>
<evidence type="ECO:0000259" key="2">
    <source>
        <dbReference type="PROSITE" id="PS00036"/>
    </source>
</evidence>
<dbReference type="GO" id="GO:0003700">
    <property type="term" value="F:DNA-binding transcription factor activity"/>
    <property type="evidence" value="ECO:0007669"/>
    <property type="project" value="InterPro"/>
</dbReference>
<dbReference type="Proteomes" id="UP001203852">
    <property type="component" value="Unassembled WGS sequence"/>
</dbReference>
<dbReference type="InterPro" id="IPR004827">
    <property type="entry name" value="bZIP"/>
</dbReference>
<feature type="domain" description="BZIP" evidence="2">
    <location>
        <begin position="30"/>
        <end position="44"/>
    </location>
</feature>
<protein>
    <recommendedName>
        <fullName evidence="2">BZIP domain-containing protein</fullName>
    </recommendedName>
</protein>
<keyword evidence="4" id="KW-1185">Reference proteome</keyword>
<accession>A0AAN6DVZ2</accession>